<protein>
    <submittedName>
        <fullName evidence="1">Uncharacterized protein</fullName>
    </submittedName>
</protein>
<reference evidence="1 2" key="1">
    <citation type="journal article" date="2018" name="Front. Plant Sci.">
        <title>Red Clover (Trifolium pratense) and Zigzag Clover (T. medium) - A Picture of Genomic Similarities and Differences.</title>
        <authorList>
            <person name="Dluhosova J."/>
            <person name="Istvanek J."/>
            <person name="Nedelnik J."/>
            <person name="Repkova J."/>
        </authorList>
    </citation>
    <scope>NUCLEOTIDE SEQUENCE [LARGE SCALE GENOMIC DNA]</scope>
    <source>
        <strain evidence="2">cv. 10/8</strain>
        <tissue evidence="1">Leaf</tissue>
    </source>
</reference>
<name>A0A392VTK3_9FABA</name>
<organism evidence="1 2">
    <name type="scientific">Trifolium medium</name>
    <dbReference type="NCBI Taxonomy" id="97028"/>
    <lineage>
        <taxon>Eukaryota</taxon>
        <taxon>Viridiplantae</taxon>
        <taxon>Streptophyta</taxon>
        <taxon>Embryophyta</taxon>
        <taxon>Tracheophyta</taxon>
        <taxon>Spermatophyta</taxon>
        <taxon>Magnoliopsida</taxon>
        <taxon>eudicotyledons</taxon>
        <taxon>Gunneridae</taxon>
        <taxon>Pentapetalae</taxon>
        <taxon>rosids</taxon>
        <taxon>fabids</taxon>
        <taxon>Fabales</taxon>
        <taxon>Fabaceae</taxon>
        <taxon>Papilionoideae</taxon>
        <taxon>50 kb inversion clade</taxon>
        <taxon>NPAAA clade</taxon>
        <taxon>Hologalegina</taxon>
        <taxon>IRL clade</taxon>
        <taxon>Trifolieae</taxon>
        <taxon>Trifolium</taxon>
    </lineage>
</organism>
<accession>A0A392VTK3</accession>
<dbReference type="Proteomes" id="UP000265520">
    <property type="component" value="Unassembled WGS sequence"/>
</dbReference>
<comment type="caution">
    <text evidence="1">The sequence shown here is derived from an EMBL/GenBank/DDBJ whole genome shotgun (WGS) entry which is preliminary data.</text>
</comment>
<dbReference type="AlphaFoldDB" id="A0A392VTK3"/>
<proteinExistence type="predicted"/>
<feature type="non-terminal residue" evidence="1">
    <location>
        <position position="1"/>
    </location>
</feature>
<dbReference type="EMBL" id="LXQA011240963">
    <property type="protein sequence ID" value="MCI90301.1"/>
    <property type="molecule type" value="Genomic_DNA"/>
</dbReference>
<sequence length="27" mass="2810">VATDLCWGGGGGCDESELEMRGVVGRR</sequence>
<evidence type="ECO:0000313" key="1">
    <source>
        <dbReference type="EMBL" id="MCI90301.1"/>
    </source>
</evidence>
<keyword evidence="2" id="KW-1185">Reference proteome</keyword>
<evidence type="ECO:0000313" key="2">
    <source>
        <dbReference type="Proteomes" id="UP000265520"/>
    </source>
</evidence>